<evidence type="ECO:0000313" key="6">
    <source>
        <dbReference type="EMBL" id="ECK4185681.1"/>
    </source>
</evidence>
<reference evidence="2" key="1">
    <citation type="submission" date="2018-07" db="EMBL/GenBank/DDBJ databases">
        <authorList>
            <consortium name="GenomeTrakr network: Whole genome sequencing for foodborne pathogen traceback"/>
        </authorList>
    </citation>
    <scope>NUCLEOTIDE SEQUENCE</scope>
    <source>
        <strain evidence="3">FLUFL-1885</strain>
        <strain evidence="2">FLUFL-1886</strain>
    </source>
</reference>
<gene>
    <name evidence="3" type="ORF">AKM18_00195</name>
    <name evidence="2" type="ORF">AKM19_02135</name>
    <name evidence="4" type="ORF">CHN20_04545</name>
    <name evidence="7" type="ORF">F0148_04110</name>
    <name evidence="9" type="ORF">F2129_00195</name>
    <name evidence="8" type="ORF">F2C16_16690</name>
    <name evidence="10" type="ORF">F7467_09925</name>
    <name evidence="5" type="ORF">FQR12_00165</name>
    <name evidence="6" type="ORF">FRK30_15505</name>
</gene>
<dbReference type="EMBL" id="AAKHHO010000018">
    <property type="protein sequence ID" value="ECR7685958.1"/>
    <property type="molecule type" value="Genomic_DNA"/>
</dbReference>
<dbReference type="EMBL" id="AAKDAV010000002">
    <property type="protein sequence ID" value="ECQ8225377.1"/>
    <property type="molecule type" value="Genomic_DNA"/>
</dbReference>
<dbReference type="AlphaFoldDB" id="A0A5V1AQS3"/>
<comment type="caution">
    <text evidence="4">The sequence shown here is derived from an EMBL/GenBank/DDBJ whole genome shotgun (WGS) entry which is preliminary data.</text>
</comment>
<dbReference type="EMBL" id="AAJBTD010000017">
    <property type="protein sequence ID" value="ECK4185681.1"/>
    <property type="molecule type" value="Genomic_DNA"/>
</dbReference>
<evidence type="ECO:0000313" key="3">
    <source>
        <dbReference type="EMBL" id="EBQ4050330.1"/>
    </source>
</evidence>
<proteinExistence type="predicted"/>
<evidence type="ECO:0000313" key="10">
    <source>
        <dbReference type="EMBL" id="ECZ0570602.1"/>
    </source>
</evidence>
<evidence type="ECO:0000313" key="5">
    <source>
        <dbReference type="EMBL" id="ECK0197224.1"/>
    </source>
</evidence>
<name>A0A5V1AQS3_SALER</name>
<evidence type="ECO:0008006" key="11">
    <source>
        <dbReference type="Google" id="ProtNLM"/>
    </source>
</evidence>
<evidence type="ECO:0000256" key="1">
    <source>
        <dbReference type="SAM" id="Phobius"/>
    </source>
</evidence>
<evidence type="ECO:0000313" key="9">
    <source>
        <dbReference type="EMBL" id="ECV2187989.1"/>
    </source>
</evidence>
<evidence type="ECO:0000313" key="2">
    <source>
        <dbReference type="EMBL" id="EBQ3196360.1"/>
    </source>
</evidence>
<evidence type="ECO:0000313" key="8">
    <source>
        <dbReference type="EMBL" id="ECR7685958.1"/>
    </source>
</evidence>
<sequence>MGIGPQGLTDNSSVMGVHIESAARHPSTIGMVSAIFGLIFLVLLIVSGLLWMPVVLL</sequence>
<keyword evidence="1" id="KW-0812">Transmembrane</keyword>
<reference evidence="4" key="2">
    <citation type="submission" date="2018-07" db="EMBL/GenBank/DDBJ databases">
        <authorList>
            <consortium name="NARMS: The National Antimicrobial Resistance Monitoring System"/>
        </authorList>
    </citation>
    <scope>NUCLEOTIDE SEQUENCE</scope>
    <source>
        <strain evidence="4">FSIS1703065</strain>
    </source>
</reference>
<reference evidence="7" key="3">
    <citation type="submission" date="2019-09" db="EMBL/GenBank/DDBJ databases">
        <authorList>
            <consortium name="PulseNet: The National Subtyping Network for Foodborne Disease Surveillance"/>
            <person name="Tarr C.L."/>
            <person name="Trees E."/>
            <person name="Katz L.S."/>
            <person name="Carleton-Romer H.A."/>
            <person name="Stroika S."/>
            <person name="Kucerova Z."/>
            <person name="Roache K.F."/>
            <person name="Sabol A.L."/>
            <person name="Besser J."/>
            <person name="Gerner-Smidt P."/>
        </authorList>
    </citation>
    <scope>NUCLEOTIDE SEQUENCE</scope>
    <source>
        <strain evidence="5">PNUSAS085490</strain>
        <strain evidence="6">PNUSAS085734</strain>
        <strain evidence="9">PNUSAS093082</strain>
        <strain evidence="7">PNUSAS095239</strain>
        <strain evidence="8">PNUSAS096704</strain>
        <strain evidence="10">PNUSAS103169</strain>
    </source>
</reference>
<dbReference type="EMBL" id="AAJAHM010000001">
    <property type="protein sequence ID" value="ECK0197224.1"/>
    <property type="molecule type" value="Genomic_DNA"/>
</dbReference>
<evidence type="ECO:0000313" key="4">
    <source>
        <dbReference type="EMBL" id="EBS9906246.1"/>
    </source>
</evidence>
<dbReference type="EMBL" id="AAGXHD010000004">
    <property type="protein sequence ID" value="EBS9906246.1"/>
    <property type="molecule type" value="Genomic_DNA"/>
</dbReference>
<dbReference type="EMBL" id="AALFWW010000014">
    <property type="protein sequence ID" value="ECZ0570602.1"/>
    <property type="molecule type" value="Genomic_DNA"/>
</dbReference>
<feature type="transmembrane region" description="Helical" evidence="1">
    <location>
        <begin position="29"/>
        <end position="52"/>
    </location>
</feature>
<keyword evidence="1" id="KW-1133">Transmembrane helix</keyword>
<protein>
    <recommendedName>
        <fullName evidence="11">Fe-S hydro-lyase tartrate dehydratase alpha-type catalytic domain-containing protein</fullName>
    </recommendedName>
</protein>
<evidence type="ECO:0000313" key="7">
    <source>
        <dbReference type="EMBL" id="ECQ8225377.1"/>
    </source>
</evidence>
<keyword evidence="1" id="KW-0472">Membrane</keyword>
<dbReference type="EMBL" id="AAGOWW010000001">
    <property type="protein sequence ID" value="EBQ4050330.1"/>
    <property type="molecule type" value="Genomic_DNA"/>
</dbReference>
<dbReference type="EMBL" id="AAKTED010000001">
    <property type="protein sequence ID" value="ECV2187989.1"/>
    <property type="molecule type" value="Genomic_DNA"/>
</dbReference>
<organism evidence="4">
    <name type="scientific">Salmonella enterica</name>
    <name type="common">Salmonella choleraesuis</name>
    <dbReference type="NCBI Taxonomy" id="28901"/>
    <lineage>
        <taxon>Bacteria</taxon>
        <taxon>Pseudomonadati</taxon>
        <taxon>Pseudomonadota</taxon>
        <taxon>Gammaproteobacteria</taxon>
        <taxon>Enterobacterales</taxon>
        <taxon>Enterobacteriaceae</taxon>
        <taxon>Salmonella</taxon>
    </lineage>
</organism>
<dbReference type="EMBL" id="AAGOPO010000002">
    <property type="protein sequence ID" value="EBQ3196360.1"/>
    <property type="molecule type" value="Genomic_DNA"/>
</dbReference>
<accession>A0A5V1AQS3</accession>